<sequence length="217" mass="25061">MKSMMCQIIEELRAIKLSQEEERKETKYQLSQLNAHLTYLYTQVSQAEQRVSDLEDGKKQQESAISQVQSELEEVQFKLNEMENRSRCSNLRFIGVPQEIESSSSMTKIVTDLIYKCILPEKAMTKDDLSIMRVHRVPSKRASNSNFTLTVLVNFGDCRIKKQILSQAKRTRNFNSGDNFRFRVFLDVSIAAAHQWHEFVGLTDDFKRLGSPLALCN</sequence>
<accession>A0AAV7T619</accession>
<reference evidence="2" key="1">
    <citation type="journal article" date="2022" name="bioRxiv">
        <title>Sequencing and chromosome-scale assembly of the giantPleurodeles waltlgenome.</title>
        <authorList>
            <person name="Brown T."/>
            <person name="Elewa A."/>
            <person name="Iarovenko S."/>
            <person name="Subramanian E."/>
            <person name="Araus A.J."/>
            <person name="Petzold A."/>
            <person name="Susuki M."/>
            <person name="Suzuki K.-i.T."/>
            <person name="Hayashi T."/>
            <person name="Toyoda A."/>
            <person name="Oliveira C."/>
            <person name="Osipova E."/>
            <person name="Leigh N.D."/>
            <person name="Simon A."/>
            <person name="Yun M.H."/>
        </authorList>
    </citation>
    <scope>NUCLEOTIDE SEQUENCE</scope>
    <source>
        <strain evidence="2">20211129_DDA</strain>
        <tissue evidence="2">Liver</tissue>
    </source>
</reference>
<dbReference type="AlphaFoldDB" id="A0AAV7T619"/>
<gene>
    <name evidence="2" type="ORF">NDU88_003599</name>
</gene>
<dbReference type="EMBL" id="JANPWB010000007">
    <property type="protein sequence ID" value="KAJ1171741.1"/>
    <property type="molecule type" value="Genomic_DNA"/>
</dbReference>
<protein>
    <recommendedName>
        <fullName evidence="4">L1 transposable element RRM domain-containing protein</fullName>
    </recommendedName>
</protein>
<organism evidence="2 3">
    <name type="scientific">Pleurodeles waltl</name>
    <name type="common">Iberian ribbed newt</name>
    <dbReference type="NCBI Taxonomy" id="8319"/>
    <lineage>
        <taxon>Eukaryota</taxon>
        <taxon>Metazoa</taxon>
        <taxon>Chordata</taxon>
        <taxon>Craniata</taxon>
        <taxon>Vertebrata</taxon>
        <taxon>Euteleostomi</taxon>
        <taxon>Amphibia</taxon>
        <taxon>Batrachia</taxon>
        <taxon>Caudata</taxon>
        <taxon>Salamandroidea</taxon>
        <taxon>Salamandridae</taxon>
        <taxon>Pleurodelinae</taxon>
        <taxon>Pleurodeles</taxon>
    </lineage>
</organism>
<dbReference type="Proteomes" id="UP001066276">
    <property type="component" value="Chromosome 4_1"/>
</dbReference>
<keyword evidence="1" id="KW-0175">Coiled coil</keyword>
<evidence type="ECO:0000313" key="3">
    <source>
        <dbReference type="Proteomes" id="UP001066276"/>
    </source>
</evidence>
<dbReference type="PANTHER" id="PTHR11505">
    <property type="entry name" value="L1 TRANSPOSABLE ELEMENT-RELATED"/>
    <property type="match status" value="1"/>
</dbReference>
<proteinExistence type="predicted"/>
<keyword evidence="3" id="KW-1185">Reference proteome</keyword>
<dbReference type="Gene3D" id="3.30.70.1820">
    <property type="entry name" value="L1 transposable element, RRM domain"/>
    <property type="match status" value="1"/>
</dbReference>
<evidence type="ECO:0000313" key="2">
    <source>
        <dbReference type="EMBL" id="KAJ1171741.1"/>
    </source>
</evidence>
<evidence type="ECO:0008006" key="4">
    <source>
        <dbReference type="Google" id="ProtNLM"/>
    </source>
</evidence>
<dbReference type="InterPro" id="IPR004244">
    <property type="entry name" value="Transposase_22"/>
</dbReference>
<comment type="caution">
    <text evidence="2">The sequence shown here is derived from an EMBL/GenBank/DDBJ whole genome shotgun (WGS) entry which is preliminary data.</text>
</comment>
<evidence type="ECO:0000256" key="1">
    <source>
        <dbReference type="SAM" id="Coils"/>
    </source>
</evidence>
<name>A0AAV7T619_PLEWA</name>
<feature type="coiled-coil region" evidence="1">
    <location>
        <begin position="44"/>
        <end position="85"/>
    </location>
</feature>